<reference evidence="2 3" key="1">
    <citation type="submission" date="2013-03" db="EMBL/GenBank/DDBJ databases">
        <title>Salinisphaera dokdonensis CL-ES53 Genome Sequencing.</title>
        <authorList>
            <person name="Li C."/>
            <person name="Lai Q."/>
            <person name="Shao Z."/>
        </authorList>
    </citation>
    <scope>NUCLEOTIDE SEQUENCE [LARGE SCALE GENOMIC DNA]</scope>
    <source>
        <strain evidence="2 3">CL-ES53</strain>
    </source>
</reference>
<dbReference type="Proteomes" id="UP001460888">
    <property type="component" value="Unassembled WGS sequence"/>
</dbReference>
<feature type="transmembrane region" description="Helical" evidence="1">
    <location>
        <begin position="132"/>
        <end position="153"/>
    </location>
</feature>
<evidence type="ECO:0000256" key="1">
    <source>
        <dbReference type="SAM" id="Phobius"/>
    </source>
</evidence>
<dbReference type="InterPro" id="IPR025187">
    <property type="entry name" value="DUF4112"/>
</dbReference>
<organism evidence="2 3">
    <name type="scientific">Salinisphaera dokdonensis CL-ES53</name>
    <dbReference type="NCBI Taxonomy" id="1304272"/>
    <lineage>
        <taxon>Bacteria</taxon>
        <taxon>Pseudomonadati</taxon>
        <taxon>Pseudomonadota</taxon>
        <taxon>Gammaproteobacteria</taxon>
        <taxon>Salinisphaerales</taxon>
        <taxon>Salinisphaeraceae</taxon>
        <taxon>Salinisphaera</taxon>
    </lineage>
</organism>
<dbReference type="RefSeq" id="WP_353110309.1">
    <property type="nucleotide sequence ID" value="NZ_APND01000002.1"/>
</dbReference>
<dbReference type="Pfam" id="PF13430">
    <property type="entry name" value="DUF4112"/>
    <property type="match status" value="1"/>
</dbReference>
<accession>A0ABV2AZ25</accession>
<evidence type="ECO:0000313" key="3">
    <source>
        <dbReference type="Proteomes" id="UP001460888"/>
    </source>
</evidence>
<comment type="caution">
    <text evidence="2">The sequence shown here is derived from an EMBL/GenBank/DDBJ whole genome shotgun (WGS) entry which is preliminary data.</text>
</comment>
<name>A0ABV2AZ25_9GAMM</name>
<proteinExistence type="predicted"/>
<gene>
    <name evidence="2" type="ORF">SADO_06592</name>
</gene>
<sequence length="158" mass="17334">MSDDVSSSLLAKRQASLSRIDRIAWWLDDAFRIPVINKRVGIDGVAGLVPFAGDLVGAGLSSMLVIEALRLGAPRRVWMRMGANAGLDFVVGLVPVAGDLFDMFWKANRRNERVLRKWLEQVTEAEVRKPRWGGAVGISLGLAGAFIVTVVLWRAMFG</sequence>
<protein>
    <recommendedName>
        <fullName evidence="4">DUF4112 domain-containing protein</fullName>
    </recommendedName>
</protein>
<keyword evidence="1" id="KW-0472">Membrane</keyword>
<evidence type="ECO:0000313" key="2">
    <source>
        <dbReference type="EMBL" id="MES1928901.1"/>
    </source>
</evidence>
<keyword evidence="1" id="KW-0812">Transmembrane</keyword>
<dbReference type="PANTHER" id="PTHR35519:SF2">
    <property type="entry name" value="PH DOMAIN PROTEIN"/>
    <property type="match status" value="1"/>
</dbReference>
<keyword evidence="1" id="KW-1133">Transmembrane helix</keyword>
<keyword evidence="3" id="KW-1185">Reference proteome</keyword>
<evidence type="ECO:0008006" key="4">
    <source>
        <dbReference type="Google" id="ProtNLM"/>
    </source>
</evidence>
<dbReference type="PANTHER" id="PTHR35519">
    <property type="entry name" value="MEMBRANE PROTEINS"/>
    <property type="match status" value="1"/>
</dbReference>
<feature type="transmembrane region" description="Helical" evidence="1">
    <location>
        <begin position="55"/>
        <end position="73"/>
    </location>
</feature>
<dbReference type="EMBL" id="APND01000002">
    <property type="protein sequence ID" value="MES1928901.1"/>
    <property type="molecule type" value="Genomic_DNA"/>
</dbReference>